<dbReference type="InterPro" id="IPR006299">
    <property type="entry name" value="FlgC"/>
</dbReference>
<gene>
    <name evidence="4" type="primary">flgC_1</name>
    <name evidence="4" type="ORF">EHSB41UT_01096</name>
</gene>
<evidence type="ECO:0000313" key="5">
    <source>
        <dbReference type="Proteomes" id="UP000196573"/>
    </source>
</evidence>
<keyword evidence="2" id="KW-0975">Bacterial flagellum</keyword>
<comment type="subcellular location">
    <subcellularLocation>
        <location evidence="2">Bacterial flagellum basal body</location>
    </subcellularLocation>
</comment>
<evidence type="ECO:0000256" key="2">
    <source>
        <dbReference type="RuleBase" id="RU362062"/>
    </source>
</evidence>
<keyword evidence="4" id="KW-0969">Cilium</keyword>
<dbReference type="OrthoDB" id="9794148at2"/>
<dbReference type="EMBL" id="FWPT01000002">
    <property type="protein sequence ID" value="SMA39792.1"/>
    <property type="molecule type" value="Genomic_DNA"/>
</dbReference>
<keyword evidence="4" id="KW-0966">Cell projection</keyword>
<comment type="subunit">
    <text evidence="2">The basal body constitutes a major portion of the flagellar organelle and consists of four rings (L,P,S, and M) mounted on a central rod. The rod consists of about 26 subunits of FlgG in the distal portion, and FlgB, FlgC and FlgF are thought to build up the proximal portion of the rod with about 6 subunits each.</text>
</comment>
<proteinExistence type="inferred from homology"/>
<dbReference type="GO" id="GO:0071973">
    <property type="term" value="P:bacterial-type flagellum-dependent cell motility"/>
    <property type="evidence" value="ECO:0007669"/>
    <property type="project" value="UniProtKB-UniRule"/>
</dbReference>
<feature type="domain" description="Flagellar basal-body/hook protein C-terminal" evidence="3">
    <location>
        <begin position="97"/>
        <end position="140"/>
    </location>
</feature>
<evidence type="ECO:0000256" key="1">
    <source>
        <dbReference type="ARBA" id="ARBA00009677"/>
    </source>
</evidence>
<keyword evidence="4" id="KW-0282">Flagellum</keyword>
<dbReference type="Pfam" id="PF06429">
    <property type="entry name" value="Flg_bbr_C"/>
    <property type="match status" value="1"/>
</dbReference>
<dbReference type="NCBIfam" id="TIGR01395">
    <property type="entry name" value="FlgC"/>
    <property type="match status" value="1"/>
</dbReference>
<dbReference type="GO" id="GO:0030694">
    <property type="term" value="C:bacterial-type flagellum basal body, rod"/>
    <property type="evidence" value="ECO:0007669"/>
    <property type="project" value="UniProtKB-UniRule"/>
</dbReference>
<reference evidence="4 5" key="1">
    <citation type="submission" date="2017-03" db="EMBL/GenBank/DDBJ databases">
        <authorList>
            <person name="Afonso C.L."/>
            <person name="Miller P.J."/>
            <person name="Scott M.A."/>
            <person name="Spackman E."/>
            <person name="Goraichik I."/>
            <person name="Dimitrov K.M."/>
            <person name="Suarez D.L."/>
            <person name="Swayne D.E."/>
        </authorList>
    </citation>
    <scope>NUCLEOTIDE SEQUENCE [LARGE SCALE GENOMIC DNA]</scope>
    <source>
        <strain evidence="4">SB41UT1</strain>
    </source>
</reference>
<dbReference type="InterPro" id="IPR010930">
    <property type="entry name" value="Flg_bb/hook_C_dom"/>
</dbReference>
<dbReference type="RefSeq" id="WP_087107671.1">
    <property type="nucleotide sequence ID" value="NZ_CBCSCN010000001.1"/>
</dbReference>
<evidence type="ECO:0000259" key="3">
    <source>
        <dbReference type="Pfam" id="PF06429"/>
    </source>
</evidence>
<evidence type="ECO:0000313" key="4">
    <source>
        <dbReference type="EMBL" id="SMA39792.1"/>
    </source>
</evidence>
<dbReference type="AlphaFoldDB" id="A0A1X7AIY3"/>
<protein>
    <recommendedName>
        <fullName evidence="2">Flagellar basal-body rod protein FlgC</fullName>
    </recommendedName>
</protein>
<name>A0A1X7AIY3_9GAMM</name>
<sequence>MSLNQIFSIAGSSATAQTIRLNAVASNLANAGSAGSTPEEAYQALKPVFTVFQDNPGPAGPLSNASVQVKVSDIQRITATNEQRQYEPDHPNADEDGYVFYPKVNLVSEMADMMSASRSYQTSIEIMTTAKKMQQRLLTLGQ</sequence>
<organism evidence="4 5">
    <name type="scientific">Parendozoicomonas haliclonae</name>
    <dbReference type="NCBI Taxonomy" id="1960125"/>
    <lineage>
        <taxon>Bacteria</taxon>
        <taxon>Pseudomonadati</taxon>
        <taxon>Pseudomonadota</taxon>
        <taxon>Gammaproteobacteria</taxon>
        <taxon>Oceanospirillales</taxon>
        <taxon>Endozoicomonadaceae</taxon>
        <taxon>Parendozoicomonas</taxon>
    </lineage>
</organism>
<comment type="similarity">
    <text evidence="1">Belongs to the flagella basal body rod proteins family.</text>
</comment>
<accession>A0A1X7AIY3</accession>
<keyword evidence="5" id="KW-1185">Reference proteome</keyword>
<dbReference type="Proteomes" id="UP000196573">
    <property type="component" value="Unassembled WGS sequence"/>
</dbReference>